<dbReference type="Pfam" id="PF06500">
    <property type="entry name" value="FrsA-like"/>
    <property type="match status" value="1"/>
</dbReference>
<evidence type="ECO:0000313" key="5">
    <source>
        <dbReference type="Proteomes" id="UP000222106"/>
    </source>
</evidence>
<comment type="similarity">
    <text evidence="1">Belongs to the AB hydrolase superfamily.</text>
</comment>
<sequence length="436" mass="48704">MTPRPTASTTAEPTTTRGNRNITGKSGPRRWHDQRWVIDSVLRTDGLEWDQPRVAYTLRPMGIDATPDFRVAQSRIHKFADITPVFIELAQLRQSKAEAAEAAGRQVTAREHYFHAALLYATAEWPIWEDTAALVELDDRKNHCFSRYAKFADHHVERVEIPFGEGYIPGWFHLPVGYSGGPVPTVIACGGMDAPKELNVNLYGDKFLQRGFAVLSFDGPGQGEAPIRGVKFTPTAWIDAGEAVMEWCCSREEVDNDRTVGFGLSFGSYWMSQIAATQPDLKAAVVGLVCHEPGGHMIFEMASPSFKARYMWMSGLEYDEEAFDAMTEEIDLRPLMGKMQMPWLVIAGDEDELSPIEHSYDLARDCASPSPMLVYQQGRHALSLPTPSVALGPNWLTYAADWLLDRVNGEPAEDYVDYVLPSGAIERRPHPKEKLA</sequence>
<dbReference type="EMBL" id="PDJI01000004">
    <property type="protein sequence ID" value="PFG39040.1"/>
    <property type="molecule type" value="Genomic_DNA"/>
</dbReference>
<name>A0A2A9ELC5_9MICO</name>
<keyword evidence="2 4" id="KW-0378">Hydrolase</keyword>
<dbReference type="PANTHER" id="PTHR22946:SF12">
    <property type="entry name" value="CONIDIAL PIGMENT BIOSYNTHESIS PROTEIN AYG1 (AFU_ORTHOLOGUE AFUA_2G17550)"/>
    <property type="match status" value="1"/>
</dbReference>
<feature type="compositionally biased region" description="Low complexity" evidence="3">
    <location>
        <begin position="1"/>
        <end position="17"/>
    </location>
</feature>
<proteinExistence type="inferred from homology"/>
<evidence type="ECO:0000313" key="4">
    <source>
        <dbReference type="EMBL" id="PFG39040.1"/>
    </source>
</evidence>
<evidence type="ECO:0000256" key="1">
    <source>
        <dbReference type="ARBA" id="ARBA00008645"/>
    </source>
</evidence>
<gene>
    <name evidence="4" type="ORF">ATJ97_1535</name>
</gene>
<evidence type="ECO:0000256" key="3">
    <source>
        <dbReference type="SAM" id="MobiDB-lite"/>
    </source>
</evidence>
<dbReference type="InterPro" id="IPR050261">
    <property type="entry name" value="FrsA_esterase"/>
</dbReference>
<evidence type="ECO:0000256" key="2">
    <source>
        <dbReference type="ARBA" id="ARBA00022801"/>
    </source>
</evidence>
<feature type="region of interest" description="Disordered" evidence="3">
    <location>
        <begin position="1"/>
        <end position="29"/>
    </location>
</feature>
<protein>
    <submittedName>
        <fullName evidence="4">Alpha/beta hydrolase family protein DUF1100</fullName>
    </submittedName>
</protein>
<dbReference type="InterPro" id="IPR029058">
    <property type="entry name" value="AB_hydrolase_fold"/>
</dbReference>
<organism evidence="4 5">
    <name type="scientific">Georgenia soli</name>
    <dbReference type="NCBI Taxonomy" id="638953"/>
    <lineage>
        <taxon>Bacteria</taxon>
        <taxon>Bacillati</taxon>
        <taxon>Actinomycetota</taxon>
        <taxon>Actinomycetes</taxon>
        <taxon>Micrococcales</taxon>
        <taxon>Bogoriellaceae</taxon>
        <taxon>Georgenia</taxon>
    </lineage>
</organism>
<dbReference type="PANTHER" id="PTHR22946">
    <property type="entry name" value="DIENELACTONE HYDROLASE DOMAIN-CONTAINING PROTEIN-RELATED"/>
    <property type="match status" value="1"/>
</dbReference>
<dbReference type="GO" id="GO:0016787">
    <property type="term" value="F:hydrolase activity"/>
    <property type="evidence" value="ECO:0007669"/>
    <property type="project" value="UniProtKB-KW"/>
</dbReference>
<dbReference type="OrthoDB" id="9765647at2"/>
<dbReference type="InterPro" id="IPR010520">
    <property type="entry name" value="FrsA-like"/>
</dbReference>
<keyword evidence="5" id="KW-1185">Reference proteome</keyword>
<dbReference type="RefSeq" id="WP_098483211.1">
    <property type="nucleotide sequence ID" value="NZ_PDJI01000004.1"/>
</dbReference>
<reference evidence="4 5" key="1">
    <citation type="submission" date="2017-10" db="EMBL/GenBank/DDBJ databases">
        <title>Sequencing the genomes of 1000 actinobacteria strains.</title>
        <authorList>
            <person name="Klenk H.-P."/>
        </authorList>
    </citation>
    <scope>NUCLEOTIDE SEQUENCE [LARGE SCALE GENOMIC DNA]</scope>
    <source>
        <strain evidence="4 5">DSM 21838</strain>
    </source>
</reference>
<dbReference type="Proteomes" id="UP000222106">
    <property type="component" value="Unassembled WGS sequence"/>
</dbReference>
<dbReference type="Gene3D" id="3.40.50.1820">
    <property type="entry name" value="alpha/beta hydrolase"/>
    <property type="match status" value="1"/>
</dbReference>
<comment type="caution">
    <text evidence="4">The sequence shown here is derived from an EMBL/GenBank/DDBJ whole genome shotgun (WGS) entry which is preliminary data.</text>
</comment>
<accession>A0A2A9ELC5</accession>
<dbReference type="AlphaFoldDB" id="A0A2A9ELC5"/>
<dbReference type="SUPFAM" id="SSF53474">
    <property type="entry name" value="alpha/beta-Hydrolases"/>
    <property type="match status" value="1"/>
</dbReference>